<dbReference type="STRING" id="645990.SAMN00120144_1378"/>
<organism evidence="8 9">
    <name type="scientific">Hymenobacter roseosalivarius DSM 11622</name>
    <dbReference type="NCBI Taxonomy" id="645990"/>
    <lineage>
        <taxon>Bacteria</taxon>
        <taxon>Pseudomonadati</taxon>
        <taxon>Bacteroidota</taxon>
        <taxon>Cytophagia</taxon>
        <taxon>Cytophagales</taxon>
        <taxon>Hymenobacteraceae</taxon>
        <taxon>Hymenobacter</taxon>
    </lineage>
</organism>
<accession>A0A1W1V2U1</accession>
<evidence type="ECO:0000256" key="3">
    <source>
        <dbReference type="ARBA" id="ARBA00023110"/>
    </source>
</evidence>
<dbReference type="PROSITE" id="PS50059">
    <property type="entry name" value="FKBP_PPIASE"/>
    <property type="match status" value="1"/>
</dbReference>
<proteinExistence type="inferred from homology"/>
<dbReference type="Proteomes" id="UP000192266">
    <property type="component" value="Unassembled WGS sequence"/>
</dbReference>
<dbReference type="Pfam" id="PF00254">
    <property type="entry name" value="FKBP_C"/>
    <property type="match status" value="1"/>
</dbReference>
<keyword evidence="3 5" id="KW-0697">Rotamase</keyword>
<dbReference type="PANTHER" id="PTHR43811">
    <property type="entry name" value="FKBP-TYPE PEPTIDYL-PROLYL CIS-TRANS ISOMERASE FKPA"/>
    <property type="match status" value="1"/>
</dbReference>
<keyword evidence="9" id="KW-1185">Reference proteome</keyword>
<evidence type="ECO:0000256" key="5">
    <source>
        <dbReference type="PROSITE-ProRule" id="PRU00277"/>
    </source>
</evidence>
<sequence>MLFQRNFLSLALAAGILGLASCNKGGGDFTKAKSGFEYKLFKSEGGKYTEREVAPTGDPTYKDRLGKILALNVEYRTAKDSILFNSRKAQMGVPMRIKLEELKTKGGLEEALSMLQPGDSAVFRFNVDTIFAKSFRAPVPPFMKKAGNTMTMFVKADKLQSEQEAMADQQKMMEEQQKKMMAYAEVQIKKDDVILQDYIKKNNLKAEKSPSGIYYVVNKAGTGAKPKQGQTVAVTYKGSLLDGKVFDSSEKQGGKPIEFPLGVGQVIPGWDQGIALLNKGSQATLLIPSTLGYGQRGAGADIPADAVLRFDVELVDVK</sequence>
<comment type="catalytic activity">
    <reaction evidence="1 5 6">
        <text>[protein]-peptidylproline (omega=180) = [protein]-peptidylproline (omega=0)</text>
        <dbReference type="Rhea" id="RHEA:16237"/>
        <dbReference type="Rhea" id="RHEA-COMP:10747"/>
        <dbReference type="Rhea" id="RHEA-COMP:10748"/>
        <dbReference type="ChEBI" id="CHEBI:83833"/>
        <dbReference type="ChEBI" id="CHEBI:83834"/>
        <dbReference type="EC" id="5.2.1.8"/>
    </reaction>
</comment>
<dbReference type="OrthoDB" id="9814548at2"/>
<name>A0A1W1V2U1_9BACT</name>
<dbReference type="PANTHER" id="PTHR43811:SF19">
    <property type="entry name" value="39 KDA FK506-BINDING NUCLEAR PROTEIN"/>
    <property type="match status" value="1"/>
</dbReference>
<evidence type="ECO:0000259" key="7">
    <source>
        <dbReference type="PROSITE" id="PS50059"/>
    </source>
</evidence>
<feature type="domain" description="PPIase FKBP-type" evidence="7">
    <location>
        <begin position="229"/>
        <end position="318"/>
    </location>
</feature>
<gene>
    <name evidence="8" type="ORF">SAMN00120144_1378</name>
</gene>
<dbReference type="EC" id="5.2.1.8" evidence="6"/>
<dbReference type="InterPro" id="IPR001179">
    <property type="entry name" value="PPIase_FKBP_dom"/>
</dbReference>
<dbReference type="AlphaFoldDB" id="A0A1W1V2U1"/>
<evidence type="ECO:0000256" key="1">
    <source>
        <dbReference type="ARBA" id="ARBA00000971"/>
    </source>
</evidence>
<dbReference type="Gene3D" id="3.10.50.40">
    <property type="match status" value="1"/>
</dbReference>
<dbReference type="FunFam" id="3.10.50.40:FF:000006">
    <property type="entry name" value="Peptidyl-prolyl cis-trans isomerase"/>
    <property type="match status" value="1"/>
</dbReference>
<evidence type="ECO:0000313" key="8">
    <source>
        <dbReference type="EMBL" id="SMB87618.1"/>
    </source>
</evidence>
<dbReference type="InterPro" id="IPR046357">
    <property type="entry name" value="PPIase_dom_sf"/>
</dbReference>
<protein>
    <recommendedName>
        <fullName evidence="6">Peptidyl-prolyl cis-trans isomerase</fullName>
        <ecNumber evidence="6">5.2.1.8</ecNumber>
    </recommendedName>
</protein>
<evidence type="ECO:0000256" key="6">
    <source>
        <dbReference type="RuleBase" id="RU003915"/>
    </source>
</evidence>
<dbReference type="GO" id="GO:0003755">
    <property type="term" value="F:peptidyl-prolyl cis-trans isomerase activity"/>
    <property type="evidence" value="ECO:0007669"/>
    <property type="project" value="UniProtKB-UniRule"/>
</dbReference>
<comment type="similarity">
    <text evidence="2 6">Belongs to the FKBP-type PPIase family.</text>
</comment>
<reference evidence="8 9" key="1">
    <citation type="submission" date="2017-04" db="EMBL/GenBank/DDBJ databases">
        <authorList>
            <person name="Afonso C.L."/>
            <person name="Miller P.J."/>
            <person name="Scott M.A."/>
            <person name="Spackman E."/>
            <person name="Goraichik I."/>
            <person name="Dimitrov K.M."/>
            <person name="Suarez D.L."/>
            <person name="Swayne D.E."/>
        </authorList>
    </citation>
    <scope>NUCLEOTIDE SEQUENCE [LARGE SCALE GENOMIC DNA]</scope>
    <source>
        <strain evidence="8 9">DSM 11622</strain>
    </source>
</reference>
<dbReference type="EMBL" id="FWWW01000048">
    <property type="protein sequence ID" value="SMB87618.1"/>
    <property type="molecule type" value="Genomic_DNA"/>
</dbReference>
<keyword evidence="4 5" id="KW-0413">Isomerase</keyword>
<dbReference type="SUPFAM" id="SSF54534">
    <property type="entry name" value="FKBP-like"/>
    <property type="match status" value="1"/>
</dbReference>
<evidence type="ECO:0000313" key="9">
    <source>
        <dbReference type="Proteomes" id="UP000192266"/>
    </source>
</evidence>
<evidence type="ECO:0000256" key="4">
    <source>
        <dbReference type="ARBA" id="ARBA00023235"/>
    </source>
</evidence>
<evidence type="ECO:0000256" key="2">
    <source>
        <dbReference type="ARBA" id="ARBA00006577"/>
    </source>
</evidence>
<dbReference type="PROSITE" id="PS51257">
    <property type="entry name" value="PROKAR_LIPOPROTEIN"/>
    <property type="match status" value="1"/>
</dbReference>
<dbReference type="RefSeq" id="WP_084444098.1">
    <property type="nucleotide sequence ID" value="NZ_FWWW01000048.1"/>
</dbReference>